<dbReference type="EMBL" id="NKUB01000052">
    <property type="protein sequence ID" value="PYD68167.1"/>
    <property type="molecule type" value="Genomic_DNA"/>
</dbReference>
<evidence type="ECO:0000313" key="2">
    <source>
        <dbReference type="EMBL" id="PYD68167.1"/>
    </source>
</evidence>
<dbReference type="AlphaFoldDB" id="A0A2V4QXJ1"/>
<name>A0A2V4QXJ1_9PROT</name>
<reference evidence="2 3" key="1">
    <citation type="submission" date="2017-07" db="EMBL/GenBank/DDBJ databases">
        <title>A draft genome sequence of Komagataeibacter swingsii LMG 22125.</title>
        <authorList>
            <person name="Skraban J."/>
            <person name="Cleenwerck I."/>
            <person name="Vandamme P."/>
            <person name="Trcek J."/>
        </authorList>
    </citation>
    <scope>NUCLEOTIDE SEQUENCE [LARGE SCALE GENOMIC DNA]</scope>
    <source>
        <strain evidence="2 3">LMG 22125</strain>
    </source>
</reference>
<evidence type="ECO:0000259" key="1">
    <source>
        <dbReference type="Pfam" id="PF07007"/>
    </source>
</evidence>
<feature type="domain" description="Lysozyme inhibitor LprI-like N-terminal" evidence="1">
    <location>
        <begin position="2"/>
        <end position="97"/>
    </location>
</feature>
<dbReference type="Gene3D" id="1.20.1270.180">
    <property type="match status" value="1"/>
</dbReference>
<dbReference type="InterPro" id="IPR009739">
    <property type="entry name" value="LprI-like_N"/>
</dbReference>
<organism evidence="2 3">
    <name type="scientific">Komagataeibacter swingsii</name>
    <dbReference type="NCBI Taxonomy" id="215220"/>
    <lineage>
        <taxon>Bacteria</taxon>
        <taxon>Pseudomonadati</taxon>
        <taxon>Pseudomonadota</taxon>
        <taxon>Alphaproteobacteria</taxon>
        <taxon>Acetobacterales</taxon>
        <taxon>Acetobacteraceae</taxon>
        <taxon>Komagataeibacter</taxon>
    </lineage>
</organism>
<keyword evidence="3" id="KW-1185">Reference proteome</keyword>
<evidence type="ECO:0000313" key="3">
    <source>
        <dbReference type="Proteomes" id="UP000247371"/>
    </source>
</evidence>
<dbReference type="Proteomes" id="UP000247371">
    <property type="component" value="Unassembled WGS sequence"/>
</dbReference>
<comment type="caution">
    <text evidence="2">The sequence shown here is derived from an EMBL/GenBank/DDBJ whole genome shotgun (WGS) entry which is preliminary data.</text>
</comment>
<dbReference type="Pfam" id="PF07007">
    <property type="entry name" value="LprI"/>
    <property type="match status" value="1"/>
</dbReference>
<accession>A0A2V4QXJ1</accession>
<proteinExistence type="predicted"/>
<sequence>MAGMHECLLKKRDESQNALAQAEAHVIAVLSSRWDVEDQFIVLAKKNFVRSNSEFVKYREEQCGFIKSLGASAIGNALETREYACLAELNYRRAAQLQDAVSDLPLK</sequence>
<gene>
    <name evidence="2" type="ORF">CFR76_16560</name>
</gene>
<protein>
    <recommendedName>
        <fullName evidence="1">Lysozyme inhibitor LprI-like N-terminal domain-containing protein</fullName>
    </recommendedName>
</protein>